<gene>
    <name evidence="2" type="ORF">EZV62_003799</name>
</gene>
<feature type="transmembrane region" description="Helical" evidence="1">
    <location>
        <begin position="179"/>
        <end position="197"/>
    </location>
</feature>
<evidence type="ECO:0000313" key="2">
    <source>
        <dbReference type="EMBL" id="TXG68864.1"/>
    </source>
</evidence>
<accession>A0A5C7IIW6</accession>
<comment type="caution">
    <text evidence="2">The sequence shown here is derived from an EMBL/GenBank/DDBJ whole genome shotgun (WGS) entry which is preliminary data.</text>
</comment>
<name>A0A5C7IIW6_9ROSI</name>
<keyword evidence="1" id="KW-0812">Transmembrane</keyword>
<keyword evidence="3" id="KW-1185">Reference proteome</keyword>
<feature type="transmembrane region" description="Helical" evidence="1">
    <location>
        <begin position="231"/>
        <end position="251"/>
    </location>
</feature>
<sequence length="256" mass="29063">MLVGVAARLLDLGLVIKSGFLGFNGIDQIMQTDQIQLKSLSLLSVAITVNQLLESHKQSYQKRTKEEGRKQENEFIKTIDSICGHALGDEGNDSSIFINRSISCFMVMEPLDYTSIIWFQFPEKECDAFPKASGNAAKLGVVVLEKFNLDPNKYCLIDEILTIVRRKDINYRELQSGGYIYIYILYYYFCPIAWTVYGTQKVPAILLDPSIKWYVQNHLGYDLNFKAPTDVILVASAAFSALMFAVCIKILNFQHR</sequence>
<keyword evidence="1" id="KW-0472">Membrane</keyword>
<dbReference type="EMBL" id="VAHF01000002">
    <property type="protein sequence ID" value="TXG68864.1"/>
    <property type="molecule type" value="Genomic_DNA"/>
</dbReference>
<protein>
    <submittedName>
        <fullName evidence="2">Uncharacterized protein</fullName>
    </submittedName>
</protein>
<keyword evidence="1" id="KW-1133">Transmembrane helix</keyword>
<dbReference type="OrthoDB" id="66620at2759"/>
<reference evidence="3" key="1">
    <citation type="journal article" date="2019" name="Gigascience">
        <title>De novo genome assembly of the endangered Acer yangbiense, a plant species with extremely small populations endemic to Yunnan Province, China.</title>
        <authorList>
            <person name="Yang J."/>
            <person name="Wariss H.M."/>
            <person name="Tao L."/>
            <person name="Zhang R."/>
            <person name="Yun Q."/>
            <person name="Hollingsworth P."/>
            <person name="Dao Z."/>
            <person name="Luo G."/>
            <person name="Guo H."/>
            <person name="Ma Y."/>
            <person name="Sun W."/>
        </authorList>
    </citation>
    <scope>NUCLEOTIDE SEQUENCE [LARGE SCALE GENOMIC DNA]</scope>
    <source>
        <strain evidence="3">cv. Malutang</strain>
    </source>
</reference>
<dbReference type="Proteomes" id="UP000323000">
    <property type="component" value="Chromosome 2"/>
</dbReference>
<proteinExistence type="predicted"/>
<organism evidence="2 3">
    <name type="scientific">Acer yangbiense</name>
    <dbReference type="NCBI Taxonomy" id="1000413"/>
    <lineage>
        <taxon>Eukaryota</taxon>
        <taxon>Viridiplantae</taxon>
        <taxon>Streptophyta</taxon>
        <taxon>Embryophyta</taxon>
        <taxon>Tracheophyta</taxon>
        <taxon>Spermatophyta</taxon>
        <taxon>Magnoliopsida</taxon>
        <taxon>eudicotyledons</taxon>
        <taxon>Gunneridae</taxon>
        <taxon>Pentapetalae</taxon>
        <taxon>rosids</taxon>
        <taxon>malvids</taxon>
        <taxon>Sapindales</taxon>
        <taxon>Sapindaceae</taxon>
        <taxon>Hippocastanoideae</taxon>
        <taxon>Acereae</taxon>
        <taxon>Acer</taxon>
    </lineage>
</organism>
<dbReference type="AlphaFoldDB" id="A0A5C7IIW6"/>
<evidence type="ECO:0000313" key="3">
    <source>
        <dbReference type="Proteomes" id="UP000323000"/>
    </source>
</evidence>
<evidence type="ECO:0000256" key="1">
    <source>
        <dbReference type="SAM" id="Phobius"/>
    </source>
</evidence>